<dbReference type="EMBL" id="CP141531">
    <property type="protein sequence ID" value="WRO07390.1"/>
    <property type="molecule type" value="Genomic_DNA"/>
</dbReference>
<feature type="transmembrane region" description="Helical" evidence="1">
    <location>
        <begin position="109"/>
        <end position="129"/>
    </location>
</feature>
<protein>
    <submittedName>
        <fullName evidence="3">Uncharacterized protein</fullName>
    </submittedName>
</protein>
<evidence type="ECO:0000256" key="1">
    <source>
        <dbReference type="SAM" id="Phobius"/>
    </source>
</evidence>
<organism evidence="3 4">
    <name type="scientific">Dehalococcoides mccartyi</name>
    <dbReference type="NCBI Taxonomy" id="61435"/>
    <lineage>
        <taxon>Bacteria</taxon>
        <taxon>Bacillati</taxon>
        <taxon>Chloroflexota</taxon>
        <taxon>Dehalococcoidia</taxon>
        <taxon>Dehalococcoidales</taxon>
        <taxon>Dehalococcoidaceae</taxon>
        <taxon>Dehalococcoides</taxon>
    </lineage>
</organism>
<accession>A0AB38Z9X0</accession>
<reference evidence="3" key="1">
    <citation type="submission" date="2023-12" db="EMBL/GenBank/DDBJ databases">
        <title>Isolation of organohalide respiring bacteria Dehalococcoides mccartyi strain GPTCE1 in groundwater collected near a chemical plant in Suzhou, China.</title>
        <authorList>
            <person name="Liu G."/>
        </authorList>
    </citation>
    <scope>NUCLEOTIDE SEQUENCE</scope>
    <source>
        <strain evidence="3">GPTCE1</strain>
    </source>
</reference>
<dbReference type="AlphaFoldDB" id="A0AB38Z9X0"/>
<sequence>MAILNPKARTNGLYTRALVIDSRTGWDVEAIESSVIDQKWKRYLYHDQWLPVVIRNYSAEGEPIYTAPVLPKGMSTPPEKLYRALTVWPSAVKRFVSTFGDIWSTLKKGALIGFLVAIGVALMLVWGSMTGG</sequence>
<dbReference type="RefSeq" id="WP_034375974.1">
    <property type="nucleotide sequence ID" value="NZ_CP013074.1"/>
</dbReference>
<dbReference type="EMBL" id="CP141531">
    <property type="protein sequence ID" value="WRO06664.1"/>
    <property type="molecule type" value="Genomic_DNA"/>
</dbReference>
<dbReference type="Proteomes" id="UP001327986">
    <property type="component" value="Chromosome"/>
</dbReference>
<gene>
    <name evidence="3" type="ORF">VLL09_00380</name>
    <name evidence="2" type="ORF">VLL09_04545</name>
</gene>
<evidence type="ECO:0000313" key="2">
    <source>
        <dbReference type="EMBL" id="WRO06664.1"/>
    </source>
</evidence>
<name>A0AB38Z9X0_9CHLR</name>
<evidence type="ECO:0000313" key="4">
    <source>
        <dbReference type="Proteomes" id="UP001327986"/>
    </source>
</evidence>
<proteinExistence type="predicted"/>
<evidence type="ECO:0000313" key="3">
    <source>
        <dbReference type="EMBL" id="WRO07390.1"/>
    </source>
</evidence>
<keyword evidence="1" id="KW-0812">Transmembrane</keyword>
<keyword evidence="1" id="KW-0472">Membrane</keyword>
<keyword evidence="1" id="KW-1133">Transmembrane helix</keyword>